<dbReference type="PROSITE" id="PS50075">
    <property type="entry name" value="CARRIER"/>
    <property type="match status" value="1"/>
</dbReference>
<dbReference type="InterPro" id="IPR000873">
    <property type="entry name" value="AMP-dep_synth/lig_dom"/>
</dbReference>
<evidence type="ECO:0000256" key="2">
    <source>
        <dbReference type="ARBA" id="ARBA00022553"/>
    </source>
</evidence>
<dbReference type="InterPro" id="IPR042099">
    <property type="entry name" value="ANL_N_sf"/>
</dbReference>
<keyword evidence="2" id="KW-0597">Phosphoprotein</keyword>
<dbReference type="Gene3D" id="3.30.300.30">
    <property type="match status" value="1"/>
</dbReference>
<dbReference type="PANTHER" id="PTHR45527">
    <property type="entry name" value="NONRIBOSOMAL PEPTIDE SYNTHETASE"/>
    <property type="match status" value="1"/>
</dbReference>
<dbReference type="EMBL" id="QGSZ01000153">
    <property type="protein sequence ID" value="RQX05622.1"/>
    <property type="molecule type" value="Genomic_DNA"/>
</dbReference>
<dbReference type="InterPro" id="IPR009081">
    <property type="entry name" value="PP-bd_ACP"/>
</dbReference>
<dbReference type="InterPro" id="IPR006162">
    <property type="entry name" value="Ppantetheine_attach_site"/>
</dbReference>
<reference evidence="4 5" key="1">
    <citation type="submission" date="2018-05" db="EMBL/GenBank/DDBJ databases">
        <title>Micromonospora from Atacama Desert.</title>
        <authorList>
            <person name="Carro L."/>
            <person name="Goodfellow M."/>
            <person name="Klenk H.-P."/>
        </authorList>
    </citation>
    <scope>NUCLEOTIDE SEQUENCE [LARGE SCALE GENOMIC DNA]</scope>
    <source>
        <strain evidence="4 5">LB39</strain>
    </source>
</reference>
<dbReference type="Gene3D" id="3.40.50.12780">
    <property type="entry name" value="N-terminal domain of ligase-like"/>
    <property type="match status" value="1"/>
</dbReference>
<organism evidence="4 5">
    <name type="scientific">Micromonospora inaquosa</name>
    <dbReference type="NCBI Taxonomy" id="2203716"/>
    <lineage>
        <taxon>Bacteria</taxon>
        <taxon>Bacillati</taxon>
        <taxon>Actinomycetota</taxon>
        <taxon>Actinomycetes</taxon>
        <taxon>Micromonosporales</taxon>
        <taxon>Micromonosporaceae</taxon>
        <taxon>Micromonospora</taxon>
    </lineage>
</organism>
<dbReference type="GO" id="GO:0044550">
    <property type="term" value="P:secondary metabolite biosynthetic process"/>
    <property type="evidence" value="ECO:0007669"/>
    <property type="project" value="TreeGrafter"/>
</dbReference>
<dbReference type="Pfam" id="PF00501">
    <property type="entry name" value="AMP-binding"/>
    <property type="match status" value="1"/>
</dbReference>
<dbReference type="InterPro" id="IPR010071">
    <property type="entry name" value="AA_adenyl_dom"/>
</dbReference>
<dbReference type="InterPro" id="IPR020845">
    <property type="entry name" value="AMP-binding_CS"/>
</dbReference>
<proteinExistence type="predicted"/>
<dbReference type="GO" id="GO:0005737">
    <property type="term" value="C:cytoplasm"/>
    <property type="evidence" value="ECO:0007669"/>
    <property type="project" value="TreeGrafter"/>
</dbReference>
<accession>A0A3N9WXZ8</accession>
<evidence type="ECO:0000313" key="4">
    <source>
        <dbReference type="EMBL" id="RQX05622.1"/>
    </source>
</evidence>
<dbReference type="GO" id="GO:0043041">
    <property type="term" value="P:amino acid activation for nonribosomal peptide biosynthetic process"/>
    <property type="evidence" value="ECO:0007669"/>
    <property type="project" value="TreeGrafter"/>
</dbReference>
<dbReference type="PANTHER" id="PTHR45527:SF1">
    <property type="entry name" value="FATTY ACID SYNTHASE"/>
    <property type="match status" value="1"/>
</dbReference>
<dbReference type="GO" id="GO:0031177">
    <property type="term" value="F:phosphopantetheine binding"/>
    <property type="evidence" value="ECO:0007669"/>
    <property type="project" value="InterPro"/>
</dbReference>
<dbReference type="PROSITE" id="PS00455">
    <property type="entry name" value="AMP_BINDING"/>
    <property type="match status" value="1"/>
</dbReference>
<sequence>MGRRRGRGDLVNPATYLDRLASHGRRRPDAVAARFGTDSITYAELLTRARTLALRLQHTGVRRGDPVGLRLPRGLDLLVGMCAIGRAGGVVVPMAPDEPPRRLAAVLADAGITTVIGVGDRDAPDGVTVLRPGSVDVAPNDAALPTVGASDVAYVIYTSGSTGAPKGVPVGHGNLLRYLNWCDAVLLEPGVALPAVSSPAFDASLKQLLGPLIGGGTVWLVDDATAGDPRRIAELLGDAGPSALNCVPAMWGAVLDELAAAGRPPVRLRRLMLGGEALDAELLRRTRAAFPAVDIWNLYGPTEATANATATLLDRDGEVHLGSPIAGARVYVLGPDGAPVADGEAGELYVGGPQLALGYRGDAARTAARFVPDPFTPTRGGRMFRTGDVVRCRGGRLFFETRRDRLVKRAGVRLELGEVESALRALDGVAAAAVVTVGEPARLLAAVVPTGDRELIPTEVRHALTAFLPRAAVPDQVVVLPALPVTAGGKVDAAALREFTAPLDSGPADEAADPVEAVLIGVWQQVIGGKPVASNTDFFDVGGHSLAMLRIVGRVAELLDAELTVDVFYDAPTVAAHADLIREQRGPTAVARARDILAQGDEPASWRAA</sequence>
<gene>
    <name evidence="4" type="ORF">DLJ59_07180</name>
</gene>
<comment type="caution">
    <text evidence="4">The sequence shown here is derived from an EMBL/GenBank/DDBJ whole genome shotgun (WGS) entry which is preliminary data.</text>
</comment>
<evidence type="ECO:0000313" key="5">
    <source>
        <dbReference type="Proteomes" id="UP000282312"/>
    </source>
</evidence>
<dbReference type="Pfam" id="PF00550">
    <property type="entry name" value="PP-binding"/>
    <property type="match status" value="1"/>
</dbReference>
<feature type="domain" description="Carrier" evidence="3">
    <location>
        <begin position="510"/>
        <end position="585"/>
    </location>
</feature>
<dbReference type="SUPFAM" id="SSF56801">
    <property type="entry name" value="Acetyl-CoA synthetase-like"/>
    <property type="match status" value="1"/>
</dbReference>
<evidence type="ECO:0000259" key="3">
    <source>
        <dbReference type="PROSITE" id="PS50075"/>
    </source>
</evidence>
<dbReference type="Pfam" id="PF13193">
    <property type="entry name" value="AMP-binding_C"/>
    <property type="match status" value="1"/>
</dbReference>
<dbReference type="Proteomes" id="UP000282312">
    <property type="component" value="Unassembled WGS sequence"/>
</dbReference>
<keyword evidence="1" id="KW-0596">Phosphopantetheine</keyword>
<dbReference type="SUPFAM" id="SSF47336">
    <property type="entry name" value="ACP-like"/>
    <property type="match status" value="1"/>
</dbReference>
<dbReference type="InterPro" id="IPR045851">
    <property type="entry name" value="AMP-bd_C_sf"/>
</dbReference>
<dbReference type="CDD" id="cd05930">
    <property type="entry name" value="A_NRPS"/>
    <property type="match status" value="1"/>
</dbReference>
<name>A0A3N9WXZ8_9ACTN</name>
<dbReference type="NCBIfam" id="TIGR01733">
    <property type="entry name" value="AA-adenyl-dom"/>
    <property type="match status" value="1"/>
</dbReference>
<evidence type="ECO:0000256" key="1">
    <source>
        <dbReference type="ARBA" id="ARBA00022450"/>
    </source>
</evidence>
<dbReference type="InterPro" id="IPR020806">
    <property type="entry name" value="PKS_PP-bd"/>
</dbReference>
<keyword evidence="5" id="KW-1185">Reference proteome</keyword>
<dbReference type="PROSITE" id="PS00012">
    <property type="entry name" value="PHOSPHOPANTETHEINE"/>
    <property type="match status" value="1"/>
</dbReference>
<dbReference type="AlphaFoldDB" id="A0A3N9WXZ8"/>
<dbReference type="Gene3D" id="1.10.1200.10">
    <property type="entry name" value="ACP-like"/>
    <property type="match status" value="1"/>
</dbReference>
<dbReference type="InterPro" id="IPR025110">
    <property type="entry name" value="AMP-bd_C"/>
</dbReference>
<dbReference type="SMART" id="SM00823">
    <property type="entry name" value="PKS_PP"/>
    <property type="match status" value="1"/>
</dbReference>
<dbReference type="InterPro" id="IPR036736">
    <property type="entry name" value="ACP-like_sf"/>
</dbReference>
<protein>
    <recommendedName>
        <fullName evidence="3">Carrier domain-containing protein</fullName>
    </recommendedName>
</protein>